<dbReference type="InterPro" id="IPR051826">
    <property type="entry name" value="E3_ubiquitin-ligase_domain"/>
</dbReference>
<keyword evidence="1" id="KW-0863">Zinc-finger</keyword>
<evidence type="ECO:0000313" key="4">
    <source>
        <dbReference type="Proteomes" id="UP000794436"/>
    </source>
</evidence>
<name>A0A8K1FC31_PYTOL</name>
<dbReference type="PROSITE" id="PS50089">
    <property type="entry name" value="ZF_RING_2"/>
    <property type="match status" value="1"/>
</dbReference>
<dbReference type="Pfam" id="PF13639">
    <property type="entry name" value="zf-RING_2"/>
    <property type="match status" value="1"/>
</dbReference>
<dbReference type="CDD" id="cd16454">
    <property type="entry name" value="RING-H2_PA-TM-RING"/>
    <property type="match status" value="1"/>
</dbReference>
<dbReference type="SUPFAM" id="SSF57850">
    <property type="entry name" value="RING/U-box"/>
    <property type="match status" value="1"/>
</dbReference>
<reference evidence="3" key="1">
    <citation type="submission" date="2019-03" db="EMBL/GenBank/DDBJ databases">
        <title>Long read genome sequence of the mycoparasitic Pythium oligandrum ATCC 38472 isolated from sugarbeet rhizosphere.</title>
        <authorList>
            <person name="Gaulin E."/>
        </authorList>
    </citation>
    <scope>NUCLEOTIDE SEQUENCE</scope>
    <source>
        <strain evidence="3">ATCC 38472_TT</strain>
    </source>
</reference>
<evidence type="ECO:0000256" key="1">
    <source>
        <dbReference type="PROSITE-ProRule" id="PRU00175"/>
    </source>
</evidence>
<dbReference type="InterPro" id="IPR001841">
    <property type="entry name" value="Znf_RING"/>
</dbReference>
<dbReference type="PANTHER" id="PTHR22765:SF434">
    <property type="entry name" value="GB|AAD18119.1-RELATED"/>
    <property type="match status" value="1"/>
</dbReference>
<comment type="caution">
    <text evidence="3">The sequence shown here is derived from an EMBL/GenBank/DDBJ whole genome shotgun (WGS) entry which is preliminary data.</text>
</comment>
<dbReference type="GO" id="GO:0008270">
    <property type="term" value="F:zinc ion binding"/>
    <property type="evidence" value="ECO:0007669"/>
    <property type="project" value="UniProtKB-KW"/>
</dbReference>
<evidence type="ECO:0000259" key="2">
    <source>
        <dbReference type="PROSITE" id="PS50089"/>
    </source>
</evidence>
<feature type="domain" description="RING-type" evidence="2">
    <location>
        <begin position="263"/>
        <end position="304"/>
    </location>
</feature>
<dbReference type="GO" id="GO:0061630">
    <property type="term" value="F:ubiquitin protein ligase activity"/>
    <property type="evidence" value="ECO:0007669"/>
    <property type="project" value="TreeGrafter"/>
</dbReference>
<organism evidence="3 4">
    <name type="scientific">Pythium oligandrum</name>
    <name type="common">Mycoparasitic fungus</name>
    <dbReference type="NCBI Taxonomy" id="41045"/>
    <lineage>
        <taxon>Eukaryota</taxon>
        <taxon>Sar</taxon>
        <taxon>Stramenopiles</taxon>
        <taxon>Oomycota</taxon>
        <taxon>Peronosporomycetes</taxon>
        <taxon>Pythiales</taxon>
        <taxon>Pythiaceae</taxon>
        <taxon>Pythium</taxon>
    </lineage>
</organism>
<dbReference type="GO" id="GO:0006511">
    <property type="term" value="P:ubiquitin-dependent protein catabolic process"/>
    <property type="evidence" value="ECO:0007669"/>
    <property type="project" value="TreeGrafter"/>
</dbReference>
<evidence type="ECO:0000313" key="3">
    <source>
        <dbReference type="EMBL" id="TMW56746.1"/>
    </source>
</evidence>
<dbReference type="OrthoDB" id="9984778at2759"/>
<dbReference type="EMBL" id="SPLM01000145">
    <property type="protein sequence ID" value="TMW56746.1"/>
    <property type="molecule type" value="Genomic_DNA"/>
</dbReference>
<dbReference type="InterPro" id="IPR013083">
    <property type="entry name" value="Znf_RING/FYVE/PHD"/>
</dbReference>
<protein>
    <recommendedName>
        <fullName evidence="2">RING-type domain-containing protein</fullName>
    </recommendedName>
</protein>
<proteinExistence type="predicted"/>
<keyword evidence="1" id="KW-0479">Metal-binding</keyword>
<keyword evidence="4" id="KW-1185">Reference proteome</keyword>
<dbReference type="SMART" id="SM00184">
    <property type="entry name" value="RING"/>
    <property type="match status" value="1"/>
</dbReference>
<keyword evidence="1" id="KW-0862">Zinc</keyword>
<gene>
    <name evidence="3" type="ORF">Poli38472_006756</name>
</gene>
<dbReference type="PANTHER" id="PTHR22765">
    <property type="entry name" value="RING FINGER AND PROTEASE ASSOCIATED DOMAIN-CONTAINING"/>
    <property type="match status" value="1"/>
</dbReference>
<dbReference type="Proteomes" id="UP000794436">
    <property type="component" value="Unassembled WGS sequence"/>
</dbReference>
<dbReference type="Gene3D" id="3.30.40.10">
    <property type="entry name" value="Zinc/RING finger domain, C3HC4 (zinc finger)"/>
    <property type="match status" value="1"/>
</dbReference>
<sequence length="310" mass="34870">MFLRTLYGSRMPQARHPRADEEISNYWRDDTESSREIARVMGEFDDDAGSDDDMKKTALPAVLADSMASRQSRSASTLALHPFLSHVLPSTPLEHLDTVNVEDMDAASISAQLSPSGLISIAAADIDEASRQDNGNVRTSGLDLELIQALRSAASTTDNQEEAPRRVLVENFMARMLPRTDTTTPSSVDQDSPESQLRFLSLLRRINELRSQQANVEADVWDGLPYPQIMALPTFKYQLRETSTDTSDEEASSPDDHKNNTMCAVCYTEYAPEEEVRALPCLHFYHRECIDQWLLHHRICPICKHIVAIY</sequence>
<dbReference type="AlphaFoldDB" id="A0A8K1FC31"/>
<accession>A0A8K1FC31</accession>